<protein>
    <recommendedName>
        <fullName evidence="3">Acid phosphatase/vanadium-dependent haloperoxidase-related protein</fullName>
    </recommendedName>
</protein>
<dbReference type="InterPro" id="IPR003832">
    <property type="entry name" value="DUF212"/>
</dbReference>
<dbReference type="PANTHER" id="PTHR31446">
    <property type="entry name" value="ACID PHOSPHATASE/VANADIUM-DEPENDENT HALOPEROXIDASE-RELATED PROTEIN"/>
    <property type="match status" value="1"/>
</dbReference>
<dbReference type="AlphaFoldDB" id="A0A103YJT0"/>
<reference evidence="1 2" key="1">
    <citation type="journal article" date="2016" name="Sci. Rep.">
        <title>The genome sequence of the outbreeding globe artichoke constructed de novo incorporating a phase-aware low-pass sequencing strategy of F1 progeny.</title>
        <authorList>
            <person name="Scaglione D."/>
            <person name="Reyes-Chin-Wo S."/>
            <person name="Acquadro A."/>
            <person name="Froenicke L."/>
            <person name="Portis E."/>
            <person name="Beitel C."/>
            <person name="Tirone M."/>
            <person name="Mauro R."/>
            <person name="Lo Monaco A."/>
            <person name="Mauromicale G."/>
            <person name="Faccioli P."/>
            <person name="Cattivelli L."/>
            <person name="Rieseberg L."/>
            <person name="Michelmore R."/>
            <person name="Lanteri S."/>
        </authorList>
    </citation>
    <scope>NUCLEOTIDE SEQUENCE [LARGE SCALE GENOMIC DNA]</scope>
    <source>
        <strain evidence="1">2C</strain>
    </source>
</reference>
<dbReference type="OrthoDB" id="1909848at2759"/>
<sequence length="235" mass="25310">MLLQNWTFSSSRMLQSTNQNNRIDYDSTRRYSRRRNLKASLRVGTDVIVEIAHNKALIAAAVCGAVGQLVKPFTASILYRRDFDPKAAIQAGGFPSTHSSAAVATAMSVGLERGFSDSIFGLAVVYAALTMYDAQGVRREVGVHARTLNKVLNTYSCDASGLIESETGKLEETSSSSLRPELHKDTILVMVSNKKREKGSKPISGSLKESIGHTEIEVAAGALLGLIGSLAVYSL</sequence>
<gene>
    <name evidence="1" type="ORF">Ccrd_011256</name>
</gene>
<evidence type="ECO:0000313" key="1">
    <source>
        <dbReference type="EMBL" id="KVI10345.1"/>
    </source>
</evidence>
<dbReference type="OMA" id="CKPFTSS"/>
<accession>A0A103YJT0</accession>
<name>A0A103YJT0_CYNCS</name>
<dbReference type="Proteomes" id="UP000243975">
    <property type="component" value="Unassembled WGS sequence"/>
</dbReference>
<comment type="caution">
    <text evidence="1">The sequence shown here is derived from an EMBL/GenBank/DDBJ whole genome shotgun (WGS) entry which is preliminary data.</text>
</comment>
<evidence type="ECO:0008006" key="3">
    <source>
        <dbReference type="Google" id="ProtNLM"/>
    </source>
</evidence>
<dbReference type="CDD" id="cd01610">
    <property type="entry name" value="PAP2_like"/>
    <property type="match status" value="1"/>
</dbReference>
<dbReference type="Pfam" id="PF02681">
    <property type="entry name" value="DUF212"/>
    <property type="match status" value="1"/>
</dbReference>
<evidence type="ECO:0000313" key="2">
    <source>
        <dbReference type="Proteomes" id="UP000243975"/>
    </source>
</evidence>
<dbReference type="EMBL" id="LEKV01001022">
    <property type="protein sequence ID" value="KVI10345.1"/>
    <property type="molecule type" value="Genomic_DNA"/>
</dbReference>
<dbReference type="Gramene" id="KVI10345">
    <property type="protein sequence ID" value="KVI10345"/>
    <property type="gene ID" value="Ccrd_011256"/>
</dbReference>
<dbReference type="PANTHER" id="PTHR31446:SF2">
    <property type="entry name" value="ACID PHOSPHATASE_VANADIUM-DEPENDENT HALOPEROXIDASE-RELATED PROTEIN"/>
    <property type="match status" value="1"/>
</dbReference>
<keyword evidence="2" id="KW-1185">Reference proteome</keyword>
<organism evidence="1 2">
    <name type="scientific">Cynara cardunculus var. scolymus</name>
    <name type="common">Globe artichoke</name>
    <name type="synonym">Cynara scolymus</name>
    <dbReference type="NCBI Taxonomy" id="59895"/>
    <lineage>
        <taxon>Eukaryota</taxon>
        <taxon>Viridiplantae</taxon>
        <taxon>Streptophyta</taxon>
        <taxon>Embryophyta</taxon>
        <taxon>Tracheophyta</taxon>
        <taxon>Spermatophyta</taxon>
        <taxon>Magnoliopsida</taxon>
        <taxon>eudicotyledons</taxon>
        <taxon>Gunneridae</taxon>
        <taxon>Pentapetalae</taxon>
        <taxon>asterids</taxon>
        <taxon>campanulids</taxon>
        <taxon>Asterales</taxon>
        <taxon>Asteraceae</taxon>
        <taxon>Carduoideae</taxon>
        <taxon>Cardueae</taxon>
        <taxon>Carduinae</taxon>
        <taxon>Cynara</taxon>
    </lineage>
</organism>
<dbReference type="STRING" id="59895.A0A103YJT0"/>
<proteinExistence type="predicted"/>